<name>A0ABD2N5Q6_9CUCU</name>
<gene>
    <name evidence="2" type="ORF">HHI36_015425</name>
</gene>
<keyword evidence="1" id="KW-0812">Transmembrane</keyword>
<comment type="caution">
    <text evidence="2">The sequence shown here is derived from an EMBL/GenBank/DDBJ whole genome shotgun (WGS) entry which is preliminary data.</text>
</comment>
<protein>
    <submittedName>
        <fullName evidence="2">Uncharacterized protein</fullName>
    </submittedName>
</protein>
<accession>A0ABD2N5Q6</accession>
<keyword evidence="1" id="KW-0472">Membrane</keyword>
<sequence length="96" mass="10971">MTAARPPPHVARFDLPDVEWKGIPALDRYFGYVARQESDISYVGVLAVRQFLGVLIQVILFVVPKRLRISFMTHHNASRGKEIRDIEASGFFKGNW</sequence>
<keyword evidence="1" id="KW-1133">Transmembrane helix</keyword>
<keyword evidence="3" id="KW-1185">Reference proteome</keyword>
<dbReference type="AlphaFoldDB" id="A0ABD2N5Q6"/>
<evidence type="ECO:0000256" key="1">
    <source>
        <dbReference type="SAM" id="Phobius"/>
    </source>
</evidence>
<dbReference type="Proteomes" id="UP001516400">
    <property type="component" value="Unassembled WGS sequence"/>
</dbReference>
<feature type="transmembrane region" description="Helical" evidence="1">
    <location>
        <begin position="40"/>
        <end position="63"/>
    </location>
</feature>
<proteinExistence type="predicted"/>
<reference evidence="2 3" key="1">
    <citation type="journal article" date="2021" name="BMC Biol.">
        <title>Horizontally acquired antibacterial genes associated with adaptive radiation of ladybird beetles.</title>
        <authorList>
            <person name="Li H.S."/>
            <person name="Tang X.F."/>
            <person name="Huang Y.H."/>
            <person name="Xu Z.Y."/>
            <person name="Chen M.L."/>
            <person name="Du X.Y."/>
            <person name="Qiu B.Y."/>
            <person name="Chen P.T."/>
            <person name="Zhang W."/>
            <person name="Slipinski A."/>
            <person name="Escalona H.E."/>
            <person name="Waterhouse R.M."/>
            <person name="Zwick A."/>
            <person name="Pang H."/>
        </authorList>
    </citation>
    <scope>NUCLEOTIDE SEQUENCE [LARGE SCALE GENOMIC DNA]</scope>
    <source>
        <strain evidence="2">SYSU2018</strain>
    </source>
</reference>
<evidence type="ECO:0000313" key="2">
    <source>
        <dbReference type="EMBL" id="KAL3274007.1"/>
    </source>
</evidence>
<evidence type="ECO:0000313" key="3">
    <source>
        <dbReference type="Proteomes" id="UP001516400"/>
    </source>
</evidence>
<organism evidence="2 3">
    <name type="scientific">Cryptolaemus montrouzieri</name>
    <dbReference type="NCBI Taxonomy" id="559131"/>
    <lineage>
        <taxon>Eukaryota</taxon>
        <taxon>Metazoa</taxon>
        <taxon>Ecdysozoa</taxon>
        <taxon>Arthropoda</taxon>
        <taxon>Hexapoda</taxon>
        <taxon>Insecta</taxon>
        <taxon>Pterygota</taxon>
        <taxon>Neoptera</taxon>
        <taxon>Endopterygota</taxon>
        <taxon>Coleoptera</taxon>
        <taxon>Polyphaga</taxon>
        <taxon>Cucujiformia</taxon>
        <taxon>Coccinelloidea</taxon>
        <taxon>Coccinellidae</taxon>
        <taxon>Scymninae</taxon>
        <taxon>Scymnini</taxon>
        <taxon>Cryptolaemus</taxon>
    </lineage>
</organism>
<dbReference type="EMBL" id="JABFTP020000062">
    <property type="protein sequence ID" value="KAL3274007.1"/>
    <property type="molecule type" value="Genomic_DNA"/>
</dbReference>
<feature type="non-terminal residue" evidence="2">
    <location>
        <position position="96"/>
    </location>
</feature>